<evidence type="ECO:0000256" key="19">
    <source>
        <dbReference type="PROSITE-ProRule" id="PRU00169"/>
    </source>
</evidence>
<evidence type="ECO:0000313" key="26">
    <source>
        <dbReference type="EMBL" id="SIR48736.1"/>
    </source>
</evidence>
<dbReference type="CDD" id="cd00088">
    <property type="entry name" value="HPT"/>
    <property type="match status" value="1"/>
</dbReference>
<dbReference type="Gene3D" id="3.40.50.2300">
    <property type="match status" value="1"/>
</dbReference>
<dbReference type="CDD" id="cd16922">
    <property type="entry name" value="HATPase_EvgS-ArcB-TorS-like"/>
    <property type="match status" value="1"/>
</dbReference>
<name>A0A1N7BBT2_9RHOO</name>
<feature type="compositionally biased region" description="Pro residues" evidence="20">
    <location>
        <begin position="865"/>
        <end position="882"/>
    </location>
</feature>
<dbReference type="PROSITE" id="PS50109">
    <property type="entry name" value="HIS_KIN"/>
    <property type="match status" value="1"/>
</dbReference>
<dbReference type="SMART" id="SM00387">
    <property type="entry name" value="HATPase_c"/>
    <property type="match status" value="1"/>
</dbReference>
<keyword evidence="9" id="KW-0418">Kinase</keyword>
<dbReference type="InterPro" id="IPR011006">
    <property type="entry name" value="CheY-like_superfamily"/>
</dbReference>
<dbReference type="SUPFAM" id="SSF47226">
    <property type="entry name" value="Histidine-containing phosphotransfer domain, HPT domain"/>
    <property type="match status" value="1"/>
</dbReference>
<dbReference type="InterPro" id="IPR035965">
    <property type="entry name" value="PAS-like_dom_sf"/>
</dbReference>
<evidence type="ECO:0000256" key="9">
    <source>
        <dbReference type="ARBA" id="ARBA00022777"/>
    </source>
</evidence>
<dbReference type="SUPFAM" id="SSF52172">
    <property type="entry name" value="CheY-like"/>
    <property type="match status" value="1"/>
</dbReference>
<feature type="transmembrane region" description="Helical" evidence="21">
    <location>
        <begin position="15"/>
        <end position="34"/>
    </location>
</feature>
<keyword evidence="27" id="KW-1185">Reference proteome</keyword>
<keyword evidence="13 21" id="KW-0472">Membrane</keyword>
<dbReference type="Gene3D" id="3.30.450.20">
    <property type="entry name" value="PAS domain"/>
    <property type="match status" value="1"/>
</dbReference>
<feature type="domain" description="Response regulatory" evidence="23">
    <location>
        <begin position="737"/>
        <end position="853"/>
    </location>
</feature>
<dbReference type="NCBIfam" id="TIGR00229">
    <property type="entry name" value="sensory_box"/>
    <property type="match status" value="1"/>
</dbReference>
<dbReference type="InterPro" id="IPR003661">
    <property type="entry name" value="HisK_dim/P_dom"/>
</dbReference>
<evidence type="ECO:0000256" key="17">
    <source>
        <dbReference type="ARBA" id="ARBA00070152"/>
    </source>
</evidence>
<dbReference type="PROSITE" id="PS50110">
    <property type="entry name" value="RESPONSE_REGULATORY"/>
    <property type="match status" value="1"/>
</dbReference>
<evidence type="ECO:0000259" key="22">
    <source>
        <dbReference type="PROSITE" id="PS50109"/>
    </source>
</evidence>
<evidence type="ECO:0000259" key="24">
    <source>
        <dbReference type="PROSITE" id="PS50113"/>
    </source>
</evidence>
<dbReference type="CDD" id="cd00082">
    <property type="entry name" value="HisKA"/>
    <property type="match status" value="1"/>
</dbReference>
<dbReference type="InterPro" id="IPR003594">
    <property type="entry name" value="HATPase_dom"/>
</dbReference>
<dbReference type="PRINTS" id="PR00344">
    <property type="entry name" value="BCTRLSENSOR"/>
</dbReference>
<dbReference type="InterPro" id="IPR008207">
    <property type="entry name" value="Sig_transdc_His_kin_Hpt_dom"/>
</dbReference>
<dbReference type="Pfam" id="PF01627">
    <property type="entry name" value="Hpt"/>
    <property type="match status" value="1"/>
</dbReference>
<dbReference type="SMART" id="SM00073">
    <property type="entry name" value="HPT"/>
    <property type="match status" value="1"/>
</dbReference>
<dbReference type="InterPro" id="IPR036641">
    <property type="entry name" value="HPT_dom_sf"/>
</dbReference>
<evidence type="ECO:0000313" key="27">
    <source>
        <dbReference type="Proteomes" id="UP000186819"/>
    </source>
</evidence>
<dbReference type="InterPro" id="IPR000014">
    <property type="entry name" value="PAS"/>
</dbReference>
<dbReference type="EMBL" id="FTMD01000017">
    <property type="protein sequence ID" value="SIR48736.1"/>
    <property type="molecule type" value="Genomic_DNA"/>
</dbReference>
<dbReference type="InterPro" id="IPR036097">
    <property type="entry name" value="HisK_dim/P_sf"/>
</dbReference>
<evidence type="ECO:0000256" key="11">
    <source>
        <dbReference type="ARBA" id="ARBA00022989"/>
    </source>
</evidence>
<evidence type="ECO:0000256" key="4">
    <source>
        <dbReference type="ARBA" id="ARBA00022475"/>
    </source>
</evidence>
<evidence type="ECO:0000256" key="12">
    <source>
        <dbReference type="ARBA" id="ARBA00023012"/>
    </source>
</evidence>
<dbReference type="GO" id="GO:0005524">
    <property type="term" value="F:ATP binding"/>
    <property type="evidence" value="ECO:0007669"/>
    <property type="project" value="UniProtKB-KW"/>
</dbReference>
<dbReference type="Pfam" id="PF08447">
    <property type="entry name" value="PAS_3"/>
    <property type="match status" value="1"/>
</dbReference>
<evidence type="ECO:0000256" key="18">
    <source>
        <dbReference type="PROSITE-ProRule" id="PRU00110"/>
    </source>
</evidence>
<evidence type="ECO:0000256" key="2">
    <source>
        <dbReference type="ARBA" id="ARBA00004651"/>
    </source>
</evidence>
<comment type="function">
    <text evidence="14">Member of the two-component regulatory system BvgS/BvgA. Phosphorylates BvgA via a four-step phosphorelay in response to environmental signals.</text>
</comment>
<evidence type="ECO:0000256" key="3">
    <source>
        <dbReference type="ARBA" id="ARBA00012438"/>
    </source>
</evidence>
<dbReference type="InterPro" id="IPR001789">
    <property type="entry name" value="Sig_transdc_resp-reg_receiver"/>
</dbReference>
<dbReference type="FunFam" id="1.10.287.130:FF:000002">
    <property type="entry name" value="Two-component osmosensing histidine kinase"/>
    <property type="match status" value="1"/>
</dbReference>
<evidence type="ECO:0000256" key="6">
    <source>
        <dbReference type="ARBA" id="ARBA00022679"/>
    </source>
</evidence>
<dbReference type="Gene3D" id="1.10.287.130">
    <property type="match status" value="1"/>
</dbReference>
<keyword evidence="11 21" id="KW-1133">Transmembrane helix</keyword>
<evidence type="ECO:0000256" key="8">
    <source>
        <dbReference type="ARBA" id="ARBA00022741"/>
    </source>
</evidence>
<evidence type="ECO:0000256" key="10">
    <source>
        <dbReference type="ARBA" id="ARBA00022840"/>
    </source>
</evidence>
<evidence type="ECO:0000259" key="25">
    <source>
        <dbReference type="PROSITE" id="PS50894"/>
    </source>
</evidence>
<dbReference type="Pfam" id="PF02518">
    <property type="entry name" value="HATPase_c"/>
    <property type="match status" value="1"/>
</dbReference>
<evidence type="ECO:0000256" key="14">
    <source>
        <dbReference type="ARBA" id="ARBA00058004"/>
    </source>
</evidence>
<keyword evidence="7 21" id="KW-0812">Transmembrane</keyword>
<keyword evidence="6" id="KW-0808">Transferase</keyword>
<evidence type="ECO:0000256" key="16">
    <source>
        <dbReference type="ARBA" id="ARBA00068150"/>
    </source>
</evidence>
<evidence type="ECO:0000256" key="1">
    <source>
        <dbReference type="ARBA" id="ARBA00000085"/>
    </source>
</evidence>
<dbReference type="InterPro" id="IPR013655">
    <property type="entry name" value="PAS_fold_3"/>
</dbReference>
<comment type="catalytic activity">
    <reaction evidence="1">
        <text>ATP + protein L-histidine = ADP + protein N-phospho-L-histidine.</text>
        <dbReference type="EC" id="2.7.13.3"/>
    </reaction>
</comment>
<dbReference type="InterPro" id="IPR000700">
    <property type="entry name" value="PAS-assoc_C"/>
</dbReference>
<dbReference type="SUPFAM" id="SSF55785">
    <property type="entry name" value="PYP-like sensor domain (PAS domain)"/>
    <property type="match status" value="1"/>
</dbReference>
<dbReference type="PROSITE" id="PS50113">
    <property type="entry name" value="PAC"/>
    <property type="match status" value="1"/>
</dbReference>
<sequence length="1018" mass="111008">MATQSAGLAARIRKSAFLLAMSVLVLTGIGTLSLQTYNIGRSIRQSQTTTLQVLAGNFNASLASITETAEDLSRSPLIWTALTDTTGREAYLRPFLRQYNSGKFSRLALLDYRGRFIAGSAELIAEFRPVADELATRVLAASGAERRPIAVDQGNAMLVAYPVIFPYTEDVIGVLFGRIDLSALLDEASGTLDERFNLLLKRADAPVIASRDTASHRPGTQPVTQMVQPARHPDLYRITLELYRNDNPWFKPLRDIVLLLIALAIPLMWLVWGFSNRLANRLTVRLDRLAGAVSTPLADGAPVIPADDSPDEIGALSRALREALDSHRRLSDNLEREVALRTQELQASRDALAEAQAVGHIGSWAYDLRTDTLDWSEETCRIFGLPRDTAPLAKDFFGALHADDRPGVEAAWRAALDKADDFRTESRIIAAGELRWVNIEARVRRDAAGKAIDVIGIVQDITALKHANTRLEQALHAAQAANRAKSRFLATMSHEIRTPMNAIIGMTRLTLQTRLDAQQRDYLDKISGAADGLLQVINDVLDFSKIEAGSMEIGAAPFSLRELFAKVVNQLDFRAHENGLELHVKLDEQGPMDYVGDALRIGQVLLNLANNAVKFTRHGEVSLELRRLSSDPGGDVLEFVVRDTGIGMTPAQVARLFRPFSQVDDAITRPFGGTGLGLAISKQLVELMHGTIGVESTPDTGSCFHFALRLRPAAEGAGQAAPACCTAGGPISLRGRRVLLVEDNPLNQQVAGEFLRRLGMTTDIANNGEEAVSRALERTYDLVLMDLHMPVMDGYEATRRIRRHFDHDALPILAMTADAFSDARERCLEAGMNDHVAKPIDFRTLPDVLARWLAIADAAADHVRPAPPFDPSTPGSPTPAAPSTPAVPIAPPGLVSETDVDEALARIGGDTGLYRELAAMFLEQYRDGCTRLQQLAAEGDLDQLRFEAHTLKGVAGNLGLNALQAHALLTEGMIRAGETDGIPEQVRALTDALDDTLRQLSERLAADARWPAGQLRMT</sequence>
<keyword evidence="8" id="KW-0547">Nucleotide-binding</keyword>
<evidence type="ECO:0000256" key="20">
    <source>
        <dbReference type="SAM" id="MobiDB-lite"/>
    </source>
</evidence>
<dbReference type="SMART" id="SM00388">
    <property type="entry name" value="HisKA"/>
    <property type="match status" value="1"/>
</dbReference>
<comment type="subcellular location">
    <subcellularLocation>
        <location evidence="2">Cell membrane</location>
        <topology evidence="2">Multi-pass membrane protein</topology>
    </subcellularLocation>
</comment>
<keyword evidence="4" id="KW-1003">Cell membrane</keyword>
<keyword evidence="10" id="KW-0067">ATP-binding</keyword>
<dbReference type="Gene3D" id="2.10.70.100">
    <property type="match status" value="1"/>
</dbReference>
<dbReference type="CDD" id="cd17546">
    <property type="entry name" value="REC_hyHK_CKI1_RcsC-like"/>
    <property type="match status" value="1"/>
</dbReference>
<dbReference type="CDD" id="cd00130">
    <property type="entry name" value="PAS"/>
    <property type="match status" value="1"/>
</dbReference>
<dbReference type="GO" id="GO:0005886">
    <property type="term" value="C:plasma membrane"/>
    <property type="evidence" value="ECO:0007669"/>
    <property type="project" value="UniProtKB-SubCell"/>
</dbReference>
<dbReference type="PROSITE" id="PS50894">
    <property type="entry name" value="HPT"/>
    <property type="match status" value="1"/>
</dbReference>
<reference evidence="27" key="1">
    <citation type="submission" date="2017-01" db="EMBL/GenBank/DDBJ databases">
        <authorList>
            <person name="Varghese N."/>
            <person name="Submissions S."/>
        </authorList>
    </citation>
    <scope>NUCLEOTIDE SEQUENCE [LARGE SCALE GENOMIC DNA]</scope>
    <source>
        <strain evidence="27">ATCC 51758</strain>
    </source>
</reference>
<evidence type="ECO:0000259" key="23">
    <source>
        <dbReference type="PROSITE" id="PS50110"/>
    </source>
</evidence>
<dbReference type="GO" id="GO:0000155">
    <property type="term" value="F:phosphorelay sensor kinase activity"/>
    <property type="evidence" value="ECO:0007669"/>
    <property type="project" value="InterPro"/>
</dbReference>
<dbReference type="InterPro" id="IPR036890">
    <property type="entry name" value="HATPase_C_sf"/>
</dbReference>
<feature type="domain" description="HPt" evidence="25">
    <location>
        <begin position="910"/>
        <end position="1007"/>
    </location>
</feature>
<evidence type="ECO:0000256" key="21">
    <source>
        <dbReference type="SAM" id="Phobius"/>
    </source>
</evidence>
<dbReference type="FunFam" id="3.30.565.10:FF:000010">
    <property type="entry name" value="Sensor histidine kinase RcsC"/>
    <property type="match status" value="1"/>
</dbReference>
<dbReference type="InterPro" id="IPR004358">
    <property type="entry name" value="Sig_transdc_His_kin-like_C"/>
</dbReference>
<dbReference type="Proteomes" id="UP000186819">
    <property type="component" value="Unassembled WGS sequence"/>
</dbReference>
<dbReference type="Gene3D" id="1.20.120.160">
    <property type="entry name" value="HPT domain"/>
    <property type="match status" value="1"/>
</dbReference>
<dbReference type="Pfam" id="PF00512">
    <property type="entry name" value="HisKA"/>
    <property type="match status" value="1"/>
</dbReference>
<feature type="modified residue" description="4-aspartylphosphate" evidence="19">
    <location>
        <position position="786"/>
    </location>
</feature>
<dbReference type="InterPro" id="IPR005467">
    <property type="entry name" value="His_kinase_dom"/>
</dbReference>
<dbReference type="SMART" id="SM00448">
    <property type="entry name" value="REC"/>
    <property type="match status" value="1"/>
</dbReference>
<accession>A0A1N7BBT2</accession>
<protein>
    <recommendedName>
        <fullName evidence="16">Sensory/regulatory protein RpfC</fullName>
        <ecNumber evidence="3">2.7.13.3</ecNumber>
    </recommendedName>
    <alternativeName>
        <fullName evidence="17">Virulence sensor protein BvgS</fullName>
    </alternativeName>
</protein>
<feature type="region of interest" description="Disordered" evidence="20">
    <location>
        <begin position="864"/>
        <end position="894"/>
    </location>
</feature>
<feature type="domain" description="Histidine kinase" evidence="22">
    <location>
        <begin position="491"/>
        <end position="712"/>
    </location>
</feature>
<dbReference type="PANTHER" id="PTHR45339:SF1">
    <property type="entry name" value="HYBRID SIGNAL TRANSDUCTION HISTIDINE KINASE J"/>
    <property type="match status" value="1"/>
</dbReference>
<keyword evidence="12" id="KW-0902">Two-component regulatory system</keyword>
<evidence type="ECO:0000256" key="13">
    <source>
        <dbReference type="ARBA" id="ARBA00023136"/>
    </source>
</evidence>
<dbReference type="EC" id="2.7.13.3" evidence="3"/>
<evidence type="ECO:0000256" key="5">
    <source>
        <dbReference type="ARBA" id="ARBA00022553"/>
    </source>
</evidence>
<feature type="modified residue" description="Phosphohistidine" evidence="18">
    <location>
        <position position="949"/>
    </location>
</feature>
<dbReference type="Gene3D" id="3.30.565.10">
    <property type="entry name" value="Histidine kinase-like ATPase, C-terminal domain"/>
    <property type="match status" value="1"/>
</dbReference>
<proteinExistence type="predicted"/>
<organism evidence="26 27">
    <name type="scientific">Aromatoleum tolulyticum</name>
    <dbReference type="NCBI Taxonomy" id="34027"/>
    <lineage>
        <taxon>Bacteria</taxon>
        <taxon>Pseudomonadati</taxon>
        <taxon>Pseudomonadota</taxon>
        <taxon>Betaproteobacteria</taxon>
        <taxon>Rhodocyclales</taxon>
        <taxon>Rhodocyclaceae</taxon>
        <taxon>Aromatoleum</taxon>
    </lineage>
</organism>
<dbReference type="SUPFAM" id="SSF55874">
    <property type="entry name" value="ATPase domain of HSP90 chaperone/DNA topoisomerase II/histidine kinase"/>
    <property type="match status" value="1"/>
</dbReference>
<comment type="subunit">
    <text evidence="15">At low DSF concentrations, interacts with RpfF.</text>
</comment>
<dbReference type="OrthoDB" id="9768069at2"/>
<dbReference type="Pfam" id="PF00072">
    <property type="entry name" value="Response_reg"/>
    <property type="match status" value="1"/>
</dbReference>
<keyword evidence="5 19" id="KW-0597">Phosphoprotein</keyword>
<dbReference type="AlphaFoldDB" id="A0A1N7BBT2"/>
<evidence type="ECO:0000256" key="7">
    <source>
        <dbReference type="ARBA" id="ARBA00022692"/>
    </source>
</evidence>
<gene>
    <name evidence="26" type="ORF">SAMN05421829_11728</name>
</gene>
<dbReference type="STRING" id="34027.SAMN05421829_11728"/>
<dbReference type="SUPFAM" id="SSF47384">
    <property type="entry name" value="Homodimeric domain of signal transducing histidine kinase"/>
    <property type="match status" value="1"/>
</dbReference>
<evidence type="ECO:0000256" key="15">
    <source>
        <dbReference type="ARBA" id="ARBA00064003"/>
    </source>
</evidence>
<dbReference type="RefSeq" id="WP_076603912.1">
    <property type="nucleotide sequence ID" value="NZ_FTMD01000017.1"/>
</dbReference>
<dbReference type="PANTHER" id="PTHR45339">
    <property type="entry name" value="HYBRID SIGNAL TRANSDUCTION HISTIDINE KINASE J"/>
    <property type="match status" value="1"/>
</dbReference>
<feature type="transmembrane region" description="Helical" evidence="21">
    <location>
        <begin position="256"/>
        <end position="275"/>
    </location>
</feature>
<feature type="domain" description="PAC" evidence="24">
    <location>
        <begin position="418"/>
        <end position="473"/>
    </location>
</feature>